<dbReference type="HOGENOM" id="CLU_027402_4_0_11"/>
<dbReference type="EMBL" id="CR931997">
    <property type="protein sequence ID" value="CAI37425.1"/>
    <property type="molecule type" value="Genomic_DNA"/>
</dbReference>
<dbReference type="Pfam" id="PF13276">
    <property type="entry name" value="HTH_21"/>
    <property type="match status" value="1"/>
</dbReference>
<sequence length="229" mass="25828">MIRFIDEYRNGFSVEFICKTLKNNRAGGFITLRGYRQSKSCGLSARRLRDAVLAERISAIHQDNYGVYGVRKMWHALHRDGIDIGREQTARLMRLAGVFGKGKGGSPITTRKPNVPELRPDLVEREFTAQGPNKLWVADITYVRTKKSFVYAAFVTDVYSRRIVGWALSDSMRTEALPLQALNRAIVCAEETTGLIHHSDHGSQYVSVVYNECLAQHGVWFGDIVPHVS</sequence>
<dbReference type="InterPro" id="IPR025948">
    <property type="entry name" value="HTH-like_dom"/>
</dbReference>
<keyword evidence="4" id="KW-1185">Reference proteome</keyword>
<evidence type="ECO:0000313" key="3">
    <source>
        <dbReference type="EMBL" id="CAI37425.1"/>
    </source>
</evidence>
<dbReference type="Pfam" id="PF00665">
    <property type="entry name" value="rve"/>
    <property type="match status" value="1"/>
</dbReference>
<dbReference type="InterPro" id="IPR036397">
    <property type="entry name" value="RNaseH_sf"/>
</dbReference>
<accession>Q4JUT2</accession>
<dbReference type="RefSeq" id="WP_011273759.1">
    <property type="nucleotide sequence ID" value="NC_007164.1"/>
</dbReference>
<dbReference type="AlphaFoldDB" id="Q4JUT2"/>
<evidence type="ECO:0000259" key="2">
    <source>
        <dbReference type="PROSITE" id="PS50994"/>
    </source>
</evidence>
<comment type="function">
    <text evidence="1">Involved in the transposition of the insertion sequence.</text>
</comment>
<dbReference type="eggNOG" id="COG2801">
    <property type="taxonomic scope" value="Bacteria"/>
</dbReference>
<organism evidence="3 4">
    <name type="scientific">Corynebacterium jeikeium (strain K411)</name>
    <dbReference type="NCBI Taxonomy" id="306537"/>
    <lineage>
        <taxon>Bacteria</taxon>
        <taxon>Bacillati</taxon>
        <taxon>Actinomycetota</taxon>
        <taxon>Actinomycetes</taxon>
        <taxon>Mycobacteriales</taxon>
        <taxon>Corynebacteriaceae</taxon>
        <taxon>Corynebacterium</taxon>
    </lineage>
</organism>
<dbReference type="PANTHER" id="PTHR46889">
    <property type="entry name" value="TRANSPOSASE INSF FOR INSERTION SEQUENCE IS3B-RELATED"/>
    <property type="match status" value="1"/>
</dbReference>
<dbReference type="InterPro" id="IPR050900">
    <property type="entry name" value="Transposase_IS3/IS150/IS904"/>
</dbReference>
<name>Q4JUT2_CORJK</name>
<protein>
    <submittedName>
        <fullName evidence="3">Transposase for IS3523</fullName>
    </submittedName>
</protein>
<feature type="domain" description="Integrase catalytic" evidence="2">
    <location>
        <begin position="128"/>
        <end position="229"/>
    </location>
</feature>
<dbReference type="NCBIfam" id="NF033516">
    <property type="entry name" value="transpos_IS3"/>
    <property type="match status" value="1"/>
</dbReference>
<dbReference type="KEGG" id="cjk:jk1258"/>
<dbReference type="InterPro" id="IPR001584">
    <property type="entry name" value="Integrase_cat-core"/>
</dbReference>
<dbReference type="Gene3D" id="3.30.420.10">
    <property type="entry name" value="Ribonuclease H-like superfamily/Ribonuclease H"/>
    <property type="match status" value="1"/>
</dbReference>
<evidence type="ECO:0000256" key="1">
    <source>
        <dbReference type="ARBA" id="ARBA00002286"/>
    </source>
</evidence>
<dbReference type="InterPro" id="IPR012337">
    <property type="entry name" value="RNaseH-like_sf"/>
</dbReference>
<proteinExistence type="predicted"/>
<dbReference type="PANTHER" id="PTHR46889:SF4">
    <property type="entry name" value="TRANSPOSASE INSO FOR INSERTION SEQUENCE ELEMENT IS911B-RELATED"/>
    <property type="match status" value="1"/>
</dbReference>
<dbReference type="GO" id="GO:0015074">
    <property type="term" value="P:DNA integration"/>
    <property type="evidence" value="ECO:0007669"/>
    <property type="project" value="InterPro"/>
</dbReference>
<dbReference type="STRING" id="306537.jk1258"/>
<reference evidence="3 4" key="1">
    <citation type="journal article" date="2005" name="J. Bacteriol.">
        <title>Complete genome sequence and analysis of the multiresistant nosocomial pathogen Corynebacterium jeikeium K411, a lipid-requiring bacterium of the human skin flora.</title>
        <authorList>
            <person name="Tauch A."/>
            <person name="Kaiser O."/>
            <person name="Hain T."/>
            <person name="Goesmann A."/>
            <person name="Weisshaar B."/>
            <person name="Albersmeier A."/>
            <person name="Bekel T."/>
            <person name="Bischoff N."/>
            <person name="Brune I."/>
            <person name="Chakraborty T."/>
            <person name="Kalinowski J."/>
            <person name="Meyer F."/>
            <person name="Rupp O."/>
            <person name="Schneiker S."/>
            <person name="Viehoever P."/>
            <person name="Puehler A."/>
        </authorList>
    </citation>
    <scope>NUCLEOTIDE SEQUENCE [LARGE SCALE GENOMIC DNA]</scope>
    <source>
        <strain evidence="3 4">K411</strain>
    </source>
</reference>
<dbReference type="PROSITE" id="PS50994">
    <property type="entry name" value="INTEGRASE"/>
    <property type="match status" value="1"/>
</dbReference>
<dbReference type="InterPro" id="IPR048020">
    <property type="entry name" value="Transpos_IS3"/>
</dbReference>
<dbReference type="GO" id="GO:0003676">
    <property type="term" value="F:nucleic acid binding"/>
    <property type="evidence" value="ECO:0007669"/>
    <property type="project" value="InterPro"/>
</dbReference>
<gene>
    <name evidence="3" type="primary">tnp3523a3</name>
    <name evidence="3" type="ordered locus">jk1258</name>
</gene>
<dbReference type="OrthoDB" id="4469055at2"/>
<evidence type="ECO:0000313" key="4">
    <source>
        <dbReference type="Proteomes" id="UP000000545"/>
    </source>
</evidence>
<dbReference type="SUPFAM" id="SSF53098">
    <property type="entry name" value="Ribonuclease H-like"/>
    <property type="match status" value="1"/>
</dbReference>
<dbReference type="Proteomes" id="UP000000545">
    <property type="component" value="Chromosome"/>
</dbReference>